<dbReference type="Pfam" id="PF05699">
    <property type="entry name" value="Dimer_Tnp_hAT"/>
    <property type="match status" value="1"/>
</dbReference>
<sequence length="669" mass="76449">MSSESDTSDVNDTSVSGAAKKKKYAQCYKESWESSPRFKGWLTKSEKGKEYALCKPCRKEINVSSGKDALVKHSSSKNHEKNVKSISKQKTLEGFMTAGPSMKKNLEDDIKNGEIRLSAFIAEHNLPFATMDHLVKIVSKICPDSKIAQGLACGRTKTTSIVKYVLGEHGFDTLRQHLRNVKFSLIVDESTDRKCEKEMCMVVRSYRDDNIKDDFFGLIKLSSADALTLYNHIVEYFTSNDIPYKQNLIGFASDGANVLMGHQHSVMSLLKKDIPALYVMKCICHSFHLCASYACQKLPRFVEDLTRDVYNYFSSSPKRTSQFLEFQEFCDVKAHKILHPAQTRWLSVHSAISRILEQYGALQLYFTDAVSQNDLLAAENILTKLRDPTTKLFLQFLDFILPFFTNLNKEMQSESPKIHLIYKNVTNILRSIFDCFLKRNYVVNTPLENIDYKNPKNFLAIEDIYLGGNVMKTISESTISQDQLTFFRLRCLDFYTEGCSQIIQRFPLKNNVLEKLDFVDPAIIKSGSVSSLVPIALLFPNLIQPENLQNLDNQWRLLRNTKDINTLSNDVILFWQEVHKMERGDGELAFNLLVNFVKCILSLPVSSANVERKFSQLNLIKTNQRMSLNSDTTASLLYAKEYIGVKNCYDFPVDKKLINSMTSTNLYRE</sequence>
<organism evidence="3 4">
    <name type="scientific">Sitophilus oryzae</name>
    <name type="common">Rice weevil</name>
    <name type="synonym">Curculio oryzae</name>
    <dbReference type="NCBI Taxonomy" id="7048"/>
    <lineage>
        <taxon>Eukaryota</taxon>
        <taxon>Metazoa</taxon>
        <taxon>Ecdysozoa</taxon>
        <taxon>Arthropoda</taxon>
        <taxon>Hexapoda</taxon>
        <taxon>Insecta</taxon>
        <taxon>Pterygota</taxon>
        <taxon>Neoptera</taxon>
        <taxon>Endopterygota</taxon>
        <taxon>Coleoptera</taxon>
        <taxon>Polyphaga</taxon>
        <taxon>Cucujiformia</taxon>
        <taxon>Curculionidae</taxon>
        <taxon>Dryophthorinae</taxon>
        <taxon>Sitophilus</taxon>
    </lineage>
</organism>
<dbReference type="SUPFAM" id="SSF53098">
    <property type="entry name" value="Ribonuclease H-like"/>
    <property type="match status" value="1"/>
</dbReference>
<dbReference type="GO" id="GO:0046983">
    <property type="term" value="F:protein dimerization activity"/>
    <property type="evidence" value="ECO:0007669"/>
    <property type="project" value="InterPro"/>
</dbReference>
<evidence type="ECO:0000256" key="1">
    <source>
        <dbReference type="SAM" id="MobiDB-lite"/>
    </source>
</evidence>
<keyword evidence="3" id="KW-1185">Reference proteome</keyword>
<dbReference type="InParanoid" id="A0A6J2Y383"/>
<evidence type="ECO:0000313" key="3">
    <source>
        <dbReference type="Proteomes" id="UP000504635"/>
    </source>
</evidence>
<dbReference type="GeneID" id="115883881"/>
<dbReference type="InterPro" id="IPR008906">
    <property type="entry name" value="HATC_C_dom"/>
</dbReference>
<dbReference type="OrthoDB" id="6783358at2759"/>
<proteinExistence type="predicted"/>
<gene>
    <name evidence="4" type="primary">LOC115883881</name>
</gene>
<evidence type="ECO:0000313" key="4">
    <source>
        <dbReference type="RefSeq" id="XP_030758162.1"/>
    </source>
</evidence>
<dbReference type="InterPro" id="IPR012337">
    <property type="entry name" value="RNaseH-like_sf"/>
</dbReference>
<evidence type="ECO:0000259" key="2">
    <source>
        <dbReference type="Pfam" id="PF05699"/>
    </source>
</evidence>
<dbReference type="KEGG" id="soy:115883881"/>
<dbReference type="PANTHER" id="PTHR37162:SF1">
    <property type="entry name" value="BED-TYPE DOMAIN-CONTAINING PROTEIN"/>
    <property type="match status" value="1"/>
</dbReference>
<protein>
    <submittedName>
        <fullName evidence="4">Uncharacterized protein LOC115883881</fullName>
    </submittedName>
</protein>
<dbReference type="RefSeq" id="XP_030758162.1">
    <property type="nucleotide sequence ID" value="XM_030902302.1"/>
</dbReference>
<dbReference type="Proteomes" id="UP000504635">
    <property type="component" value="Unplaced"/>
</dbReference>
<name>A0A6J2Y383_SITOR</name>
<accession>A0A6J2Y383</accession>
<dbReference type="AlphaFoldDB" id="A0A6J2Y383"/>
<dbReference type="PANTHER" id="PTHR37162">
    <property type="entry name" value="HAT FAMILY DIMERISATION DOMAINCONTAINING PROTEIN-RELATED"/>
    <property type="match status" value="1"/>
</dbReference>
<feature type="region of interest" description="Disordered" evidence="1">
    <location>
        <begin position="1"/>
        <end position="34"/>
    </location>
</feature>
<reference evidence="4" key="1">
    <citation type="submission" date="2025-08" db="UniProtKB">
        <authorList>
            <consortium name="RefSeq"/>
        </authorList>
    </citation>
    <scope>IDENTIFICATION</scope>
    <source>
        <tissue evidence="4">Gonads</tissue>
    </source>
</reference>
<feature type="compositionally biased region" description="Low complexity" evidence="1">
    <location>
        <begin position="1"/>
        <end position="18"/>
    </location>
</feature>
<feature type="domain" description="HAT C-terminal dimerisation" evidence="2">
    <location>
        <begin position="589"/>
        <end position="641"/>
    </location>
</feature>